<protein>
    <submittedName>
        <fullName evidence="2">Uncharacterized protein</fullName>
    </submittedName>
</protein>
<feature type="transmembrane region" description="Helical" evidence="1">
    <location>
        <begin position="62"/>
        <end position="84"/>
    </location>
</feature>
<reference evidence="2 3" key="1">
    <citation type="journal article" date="2010" name="PLoS ONE">
        <title>Genome sequence of Cronobacter sakazakii BAA-894 and comparative genomic hybridization analysis with other Cronobacter species.</title>
        <authorList>
            <person name="Kucerova E."/>
            <person name="Clifton S.W."/>
            <person name="Xia X.Q."/>
            <person name="Long F."/>
            <person name="Porwollik S."/>
            <person name="Fulton L."/>
            <person name="Fronick C."/>
            <person name="Minx P."/>
            <person name="Kyung K."/>
            <person name="Warren W."/>
            <person name="Fulton R."/>
            <person name="Feng D."/>
            <person name="Wollam A."/>
            <person name="Shah N."/>
            <person name="Bhonagiri V."/>
            <person name="Nash W.E."/>
            <person name="Hallsworth-Pepin K."/>
            <person name="Wilson R.K."/>
            <person name="McClelland M."/>
            <person name="Forsythe S.J."/>
        </authorList>
    </citation>
    <scope>NUCLEOTIDE SEQUENCE [LARGE SCALE GENOMIC DNA]</scope>
    <source>
        <strain evidence="2 3">ATCC BAA-894</strain>
    </source>
</reference>
<dbReference type="Proteomes" id="UP000000260">
    <property type="component" value="Chromosome"/>
</dbReference>
<feature type="transmembrane region" description="Helical" evidence="1">
    <location>
        <begin position="211"/>
        <end position="236"/>
    </location>
</feature>
<accession>A7MLH9</accession>
<gene>
    <name evidence="2" type="ordered locus">ESA_01683</name>
</gene>
<dbReference type="KEGG" id="esa:ESA_01683"/>
<keyword evidence="1" id="KW-1133">Transmembrane helix</keyword>
<evidence type="ECO:0000256" key="1">
    <source>
        <dbReference type="SAM" id="Phobius"/>
    </source>
</evidence>
<keyword evidence="3" id="KW-1185">Reference proteome</keyword>
<proteinExistence type="predicted"/>
<evidence type="ECO:0000313" key="2">
    <source>
        <dbReference type="EMBL" id="ABU76937.1"/>
    </source>
</evidence>
<feature type="transmembrane region" description="Helical" evidence="1">
    <location>
        <begin position="36"/>
        <end position="56"/>
    </location>
</feature>
<feature type="transmembrane region" description="Helical" evidence="1">
    <location>
        <begin position="110"/>
        <end position="130"/>
    </location>
</feature>
<feature type="transmembrane region" description="Helical" evidence="1">
    <location>
        <begin position="136"/>
        <end position="159"/>
    </location>
</feature>
<feature type="transmembrane region" description="Helical" evidence="1">
    <location>
        <begin position="171"/>
        <end position="191"/>
    </location>
</feature>
<keyword evidence="1" id="KW-0812">Transmembrane</keyword>
<keyword evidence="1" id="KW-0472">Membrane</keyword>
<feature type="transmembrane region" description="Helical" evidence="1">
    <location>
        <begin position="256"/>
        <end position="286"/>
    </location>
</feature>
<organism evidence="2 3">
    <name type="scientific">Cronobacter sakazakii (strain ATCC BAA-894)</name>
    <name type="common">Enterobacter sakazakii</name>
    <dbReference type="NCBI Taxonomy" id="290339"/>
    <lineage>
        <taxon>Bacteria</taxon>
        <taxon>Pseudomonadati</taxon>
        <taxon>Pseudomonadota</taxon>
        <taxon>Gammaproteobacteria</taxon>
        <taxon>Enterobacterales</taxon>
        <taxon>Enterobacteriaceae</taxon>
        <taxon>Cronobacter</taxon>
    </lineage>
</organism>
<dbReference type="AlphaFoldDB" id="A7MLH9"/>
<evidence type="ECO:0000313" key="3">
    <source>
        <dbReference type="Proteomes" id="UP000000260"/>
    </source>
</evidence>
<sequence length="370" mass="41769">MVRLQAKIFLIKVWVFLTQGKVMFGLLHKLPWQMPALILFWCINWFITIFLLAVANKTHHPSLIGAAIWFNMLWVCAYIIDYYGRTAFHTQERKRLKGFLPRKQYSKMKASVSLSRTAMLTISVSFLLAVAHAPGIIVWSLVAASCFFGAGSLTLSYLFCLSVLSPRAASLLSKALTLLLALVLFFARMIASGTLLESWDISAALLPYTTWSLTLFFAAFIVVNIAYVVVIVIAGVMEANLKKRKKLAKLSVDSQYIFVVVFTCILSGLMIANVRTLGGALLNYFYQFDTRTTFRCGDRYQTIYELGDKARYLAVGENQYRGFFLKDGDLHGVAVKCTTGDKFTWYRVLSREELGENAPAKNRGDEKDKR</sequence>
<name>A7MLH9_CROS8</name>
<dbReference type="HOGENOM" id="CLU_825796_0_0_6"/>
<dbReference type="EMBL" id="CP000783">
    <property type="protein sequence ID" value="ABU76937.1"/>
    <property type="molecule type" value="Genomic_DNA"/>
</dbReference>